<sequence length="144" mass="16314">MLVPNCDKKWMQIPSSVFEGDRELAMNSRDAITQCAISKLWQNAEFPCGTPYQFCMGTLKMVCGACTLLQSSSSAMEESPTYKFERANSESKNLCPSFDEVIPAQQEAKKECNFAFLLIQGNKDTTEYFNKNEQNPFCELAKEF</sequence>
<protein>
    <submittedName>
        <fullName evidence="1">Uncharacterized protein</fullName>
    </submittedName>
</protein>
<dbReference type="AlphaFoldDB" id="A0AAV4NBZ1"/>
<evidence type="ECO:0000313" key="2">
    <source>
        <dbReference type="Proteomes" id="UP001054945"/>
    </source>
</evidence>
<dbReference type="EMBL" id="BPLR01003123">
    <property type="protein sequence ID" value="GIX81393.1"/>
    <property type="molecule type" value="Genomic_DNA"/>
</dbReference>
<reference evidence="1 2" key="1">
    <citation type="submission" date="2021-06" db="EMBL/GenBank/DDBJ databases">
        <title>Caerostris extrusa draft genome.</title>
        <authorList>
            <person name="Kono N."/>
            <person name="Arakawa K."/>
        </authorList>
    </citation>
    <scope>NUCLEOTIDE SEQUENCE [LARGE SCALE GENOMIC DNA]</scope>
</reference>
<gene>
    <name evidence="1" type="ORF">CEXT_589111</name>
</gene>
<comment type="caution">
    <text evidence="1">The sequence shown here is derived from an EMBL/GenBank/DDBJ whole genome shotgun (WGS) entry which is preliminary data.</text>
</comment>
<proteinExistence type="predicted"/>
<name>A0AAV4NBZ1_CAEEX</name>
<accession>A0AAV4NBZ1</accession>
<organism evidence="1 2">
    <name type="scientific">Caerostris extrusa</name>
    <name type="common">Bark spider</name>
    <name type="synonym">Caerostris bankana</name>
    <dbReference type="NCBI Taxonomy" id="172846"/>
    <lineage>
        <taxon>Eukaryota</taxon>
        <taxon>Metazoa</taxon>
        <taxon>Ecdysozoa</taxon>
        <taxon>Arthropoda</taxon>
        <taxon>Chelicerata</taxon>
        <taxon>Arachnida</taxon>
        <taxon>Araneae</taxon>
        <taxon>Araneomorphae</taxon>
        <taxon>Entelegynae</taxon>
        <taxon>Araneoidea</taxon>
        <taxon>Araneidae</taxon>
        <taxon>Caerostris</taxon>
    </lineage>
</organism>
<keyword evidence="2" id="KW-1185">Reference proteome</keyword>
<evidence type="ECO:0000313" key="1">
    <source>
        <dbReference type="EMBL" id="GIX81393.1"/>
    </source>
</evidence>
<dbReference type="Proteomes" id="UP001054945">
    <property type="component" value="Unassembled WGS sequence"/>
</dbReference>